<keyword evidence="3" id="KW-1185">Reference proteome</keyword>
<dbReference type="Gene3D" id="3.40.50.300">
    <property type="entry name" value="P-loop containing nucleotide triphosphate hydrolases"/>
    <property type="match status" value="1"/>
</dbReference>
<dbReference type="AlphaFoldDB" id="A0AA51X868"/>
<reference evidence="2 3" key="1">
    <citation type="submission" date="2023-08" db="EMBL/GenBank/DDBJ databases">
        <title>Pleionea litopenaei sp. nov., isolated from stomach of juvenile Litopenaeus vannamei.</title>
        <authorList>
            <person name="Rho A.M."/>
            <person name="Hwang C.Y."/>
        </authorList>
    </citation>
    <scope>NUCLEOTIDE SEQUENCE [LARGE SCALE GENOMIC DNA]</scope>
    <source>
        <strain evidence="2 3">HL-JVS1</strain>
    </source>
</reference>
<gene>
    <name evidence="2" type="ORF">Q9312_06865</name>
</gene>
<accession>A0AA51X868</accession>
<dbReference type="InterPro" id="IPR019925">
    <property type="entry name" value="DNA_repair_protein_predicted"/>
</dbReference>
<proteinExistence type="predicted"/>
<dbReference type="RefSeq" id="WP_309203846.1">
    <property type="nucleotide sequence ID" value="NZ_CP133548.1"/>
</dbReference>
<dbReference type="Pfam" id="PF12705">
    <property type="entry name" value="PDDEXK_1"/>
    <property type="match status" value="1"/>
</dbReference>
<dbReference type="InterPro" id="IPR038726">
    <property type="entry name" value="PDDEXK_AddAB-type"/>
</dbReference>
<dbReference type="InterPro" id="IPR011604">
    <property type="entry name" value="PDDEXK-like_dom_sf"/>
</dbReference>
<evidence type="ECO:0000313" key="2">
    <source>
        <dbReference type="EMBL" id="WMS88629.1"/>
    </source>
</evidence>
<dbReference type="SUPFAM" id="SSF52540">
    <property type="entry name" value="P-loop containing nucleoside triphosphate hydrolases"/>
    <property type="match status" value="1"/>
</dbReference>
<dbReference type="InterPro" id="IPR027417">
    <property type="entry name" value="P-loop_NTPase"/>
</dbReference>
<evidence type="ECO:0000313" key="3">
    <source>
        <dbReference type="Proteomes" id="UP001239782"/>
    </source>
</evidence>
<dbReference type="KEGG" id="plei:Q9312_06865"/>
<dbReference type="Proteomes" id="UP001239782">
    <property type="component" value="Chromosome"/>
</dbReference>
<dbReference type="NCBIfam" id="TIGR03623">
    <property type="entry name" value="probable DNA repair protein"/>
    <property type="match status" value="1"/>
</dbReference>
<dbReference type="EMBL" id="CP133548">
    <property type="protein sequence ID" value="WMS88629.1"/>
    <property type="molecule type" value="Genomic_DNA"/>
</dbReference>
<sequence>MEKINSSKTEVFTKLFEQGATLITASNRQARYWTELYHRYASERASVWPMPDILPVAAWLKRLLETLSKIRVVPVVLDKKQTLWCIEQVIKVSPEHEYLISLSATAKKVLDAFQQLNEFQVSLSPADLSTQEHHAFDAWVSKLQSQLQNNNWIDESQLSEWIAGALEDAETRDMFPNAKDIYLLGFHQVSPSLKRLINAFSQQSLCQVTELNCQFNLGESNAASATHQASLYEAQDLRQELLHSAQWAAKTLLETPSSKVAVIVPGLEKYRFEVEQIFRQELHSSSLFEPRSENSMFNISVGKPLNHFGAFRVSLTLIKLLSTSVSREQLAELLVSDNIGFWFTEFSLAQLEAIRQFAFDLPAHERVYWSLSQLIEKLNKLCEFSAAAEVVNQSEPLVNPLTELLEFTQTLPKSQSPERWTQCFIEWLKCWGWNAGRSLSSFEYQLRDVILQQLSLMKRFNLMQPKCTLEQAYRILEAVNEGAVFQPKSQNEPIQIIGLFEAVGLTYDQVWICGLNNEVLPSPPEPNPFIPLTLARDNHLPGSGPERELDYATQLLSYLLHASEKLHLSYYRLDGERELSPSQLVVSQIHHFNIELTTGTWRMLQPLKSKLSQLRPVTTEHFYDEQGLPYTEKNLRGGSQFLHYQSLCPMQGYLAFRLNLSEQEVVHDGIDPRVRGNLIHDALQRVWSSIKNHSKLIHMSEEQLNYEITHALEASYHSELHNKQLLRELEIERSFTLIRQLLELEKKRAPFQVTATEYRVDISIGGLVIPCRLDRLDKVEALDSESDYHVVLDYKTGKVSANYWLRDRIVEPQLPLYMMSDKQNIRALGFAQVNPDKVAFYGVSDESNVFPSVKTISSTNSGMNDWREFSDHLEQQLIQLVDEIKSGVATVTPNTQMNACQYCPYDAICRVDELESHDEYEIESEHEFDSERKVL</sequence>
<evidence type="ECO:0000259" key="1">
    <source>
        <dbReference type="Pfam" id="PF12705"/>
    </source>
</evidence>
<feature type="domain" description="PD-(D/E)XK endonuclease-like" evidence="1">
    <location>
        <begin position="648"/>
        <end position="910"/>
    </location>
</feature>
<protein>
    <submittedName>
        <fullName evidence="2">PD-(D/E)XK nuclease family protein</fullName>
    </submittedName>
</protein>
<organism evidence="2 3">
    <name type="scientific">Pleionea litopenaei</name>
    <dbReference type="NCBI Taxonomy" id="3070815"/>
    <lineage>
        <taxon>Bacteria</taxon>
        <taxon>Pseudomonadati</taxon>
        <taxon>Pseudomonadota</taxon>
        <taxon>Gammaproteobacteria</taxon>
        <taxon>Oceanospirillales</taxon>
        <taxon>Pleioneaceae</taxon>
        <taxon>Pleionea</taxon>
    </lineage>
</organism>
<name>A0AA51X868_9GAMM</name>
<dbReference type="Gene3D" id="3.90.320.10">
    <property type="match status" value="1"/>
</dbReference>